<dbReference type="EMBL" id="JBHTCM010000007">
    <property type="protein sequence ID" value="MFC7332776.1"/>
    <property type="molecule type" value="Genomic_DNA"/>
</dbReference>
<dbReference type="Proteomes" id="UP001596456">
    <property type="component" value="Unassembled WGS sequence"/>
</dbReference>
<protein>
    <recommendedName>
        <fullName evidence="3">Alpha/beta hydrolase</fullName>
    </recommendedName>
</protein>
<reference evidence="2" key="1">
    <citation type="journal article" date="2019" name="Int. J. Syst. Evol. Microbiol.">
        <title>The Global Catalogue of Microorganisms (GCM) 10K type strain sequencing project: providing services to taxonomists for standard genome sequencing and annotation.</title>
        <authorList>
            <consortium name="The Broad Institute Genomics Platform"/>
            <consortium name="The Broad Institute Genome Sequencing Center for Infectious Disease"/>
            <person name="Wu L."/>
            <person name="Ma J."/>
        </authorList>
    </citation>
    <scope>NUCLEOTIDE SEQUENCE [LARGE SCALE GENOMIC DNA]</scope>
    <source>
        <strain evidence="2">CGMCC 1.16275</strain>
    </source>
</reference>
<dbReference type="RefSeq" id="WP_377357431.1">
    <property type="nucleotide sequence ID" value="NZ_JBHTCM010000007.1"/>
</dbReference>
<evidence type="ECO:0008006" key="3">
    <source>
        <dbReference type="Google" id="ProtNLM"/>
    </source>
</evidence>
<dbReference type="SUPFAM" id="SSF52151">
    <property type="entry name" value="FabD/lysophospholipase-like"/>
    <property type="match status" value="1"/>
</dbReference>
<dbReference type="InterPro" id="IPR016035">
    <property type="entry name" value="Acyl_Trfase/lysoPLipase"/>
</dbReference>
<evidence type="ECO:0000313" key="2">
    <source>
        <dbReference type="Proteomes" id="UP001596456"/>
    </source>
</evidence>
<keyword evidence="2" id="KW-1185">Reference proteome</keyword>
<sequence>MDRPLRLLAGPEAYRRLREEGLHEDLFDVVAGASGGPKWLALTRLDRAIFGRWFRQRTRPLAMVASSIGGWRFACVARRDPVEACRRFEEYYLGYTVEPPVTPARLTADCRRILEVILGETGAEEILSHPAMRLAILAVRGKGPIGRRHPVGMGAGLAAAALANGISRRSLPLFFERTLIYDARSRPPFDCRQGFPTQPVPLTPQNLVPALLASGAVPFVFEPVPELHGARPGLYLDGGIMDYHLDIPYQAPGLVLYPHFSDRIVPGWFDKALRWRRPDPRNLSRTLLVCPSREFLATLPGGKVPDRSDFRRLPTTERLRVWRAAVAETQRLADAWSEAVETGRAPDLLEPLPG</sequence>
<comment type="caution">
    <text evidence="1">The sequence shown here is derived from an EMBL/GenBank/DDBJ whole genome shotgun (WGS) entry which is preliminary data.</text>
</comment>
<gene>
    <name evidence="1" type="ORF">ACFQPS_06345</name>
</gene>
<proteinExistence type="predicted"/>
<organism evidence="1 2">
    <name type="scientific">Rhodocista pekingensis</name>
    <dbReference type="NCBI Taxonomy" id="201185"/>
    <lineage>
        <taxon>Bacteria</taxon>
        <taxon>Pseudomonadati</taxon>
        <taxon>Pseudomonadota</taxon>
        <taxon>Alphaproteobacteria</taxon>
        <taxon>Rhodospirillales</taxon>
        <taxon>Azospirillaceae</taxon>
        <taxon>Rhodocista</taxon>
    </lineage>
</organism>
<evidence type="ECO:0000313" key="1">
    <source>
        <dbReference type="EMBL" id="MFC7332776.1"/>
    </source>
</evidence>
<name>A0ABW2KRZ8_9PROT</name>
<accession>A0ABW2KRZ8</accession>